<dbReference type="EMBL" id="UPHU01000001">
    <property type="protein sequence ID" value="VBA55749.1"/>
    <property type="molecule type" value="Genomic_DNA"/>
</dbReference>
<accession>A0A498QYS1</accession>
<feature type="region of interest" description="Disordered" evidence="1">
    <location>
        <begin position="90"/>
        <end position="123"/>
    </location>
</feature>
<proteinExistence type="predicted"/>
<gene>
    <name evidence="3" type="ORF">LAUMK142_05235</name>
</gene>
<organism evidence="3 4">
    <name type="scientific">Mycobacterium pseudokansasii</name>
    <dbReference type="NCBI Taxonomy" id="2341080"/>
    <lineage>
        <taxon>Bacteria</taxon>
        <taxon>Bacillati</taxon>
        <taxon>Actinomycetota</taxon>
        <taxon>Actinomycetes</taxon>
        <taxon>Mycobacteriales</taxon>
        <taxon>Mycobacteriaceae</taxon>
        <taxon>Mycobacterium</taxon>
    </lineage>
</organism>
<feature type="transmembrane region" description="Helical" evidence="2">
    <location>
        <begin position="38"/>
        <end position="59"/>
    </location>
</feature>
<dbReference type="RefSeq" id="WP_122502608.1">
    <property type="nucleotide sequence ID" value="NZ_UPHU01000001.1"/>
</dbReference>
<keyword evidence="4" id="KW-1185">Reference proteome</keyword>
<sequence>MTQLPRKPAPISNANRSEISPTPAQTPGAPRQRRTRNALIALGVLALSSGVTAAINATGASATTDIGRLTITFTSHDGFKLDTCTNDNSSNTISSGTDNNLTTPSTTTQDTTATTTNINTEPNIKNDPVIVDTYNEISGPTIWDDVDQNQSSGTNILIIENPELIESNKVNESSFPNYNNYDSADYNDGNLSDNPFTQENQIEPIQLNLNDVRLNVYDPNDRAWLPEMGRFDHNQIRYIEYMRAHGNVDQQLYYGLAQLVDEFGVPLDINWNAP</sequence>
<protein>
    <submittedName>
        <fullName evidence="3">Uncharacterized protein</fullName>
    </submittedName>
</protein>
<evidence type="ECO:0000313" key="3">
    <source>
        <dbReference type="EMBL" id="VBA55749.1"/>
    </source>
</evidence>
<reference evidence="3 4" key="1">
    <citation type="submission" date="2018-09" db="EMBL/GenBank/DDBJ databases">
        <authorList>
            <person name="Tagini F."/>
        </authorList>
    </citation>
    <scope>NUCLEOTIDE SEQUENCE [LARGE SCALE GENOMIC DNA]</scope>
    <source>
        <strain evidence="3 4">MK142</strain>
    </source>
</reference>
<feature type="region of interest" description="Disordered" evidence="1">
    <location>
        <begin position="1"/>
        <end position="32"/>
    </location>
</feature>
<evidence type="ECO:0000256" key="2">
    <source>
        <dbReference type="SAM" id="Phobius"/>
    </source>
</evidence>
<keyword evidence="2" id="KW-0812">Transmembrane</keyword>
<feature type="compositionally biased region" description="Polar residues" evidence="1">
    <location>
        <begin position="12"/>
        <end position="25"/>
    </location>
</feature>
<dbReference type="Proteomes" id="UP000268285">
    <property type="component" value="Unassembled WGS sequence"/>
</dbReference>
<name>A0A498QYS1_9MYCO</name>
<evidence type="ECO:0000313" key="4">
    <source>
        <dbReference type="Proteomes" id="UP000268285"/>
    </source>
</evidence>
<keyword evidence="2" id="KW-0472">Membrane</keyword>
<dbReference type="OrthoDB" id="4758030at2"/>
<evidence type="ECO:0000256" key="1">
    <source>
        <dbReference type="SAM" id="MobiDB-lite"/>
    </source>
</evidence>
<dbReference type="AlphaFoldDB" id="A0A498QYS1"/>
<feature type="compositionally biased region" description="Low complexity" evidence="1">
    <location>
        <begin position="97"/>
        <end position="120"/>
    </location>
</feature>
<keyword evidence="2" id="KW-1133">Transmembrane helix</keyword>